<evidence type="ECO:0000313" key="3">
    <source>
        <dbReference type="Proteomes" id="UP000000745"/>
    </source>
</evidence>
<dbReference type="NCBIfam" id="TIGR01918">
    <property type="entry name" value="various_sel_PB"/>
    <property type="match status" value="1"/>
</dbReference>
<keyword evidence="3" id="KW-1185">Reference proteome</keyword>
<dbReference type="GO" id="GO:0030699">
    <property type="term" value="F:glycine reductase activity"/>
    <property type="evidence" value="ECO:0007669"/>
    <property type="project" value="UniProtKB-EC"/>
</dbReference>
<dbReference type="Pfam" id="PF07355">
    <property type="entry name" value="GRDB"/>
    <property type="match status" value="1"/>
</dbReference>
<gene>
    <name evidence="2" type="ordered locus">EFER_3014</name>
</gene>
<organism evidence="2 3">
    <name type="scientific">Escherichia fergusonii (strain ATCC 35469 / DSM 13698 / CCUG 18766 / IAM 14443 / JCM 21226 / LMG 7866 / NBRC 102419 / NCTC 12128 / CDC 0568-73)</name>
    <dbReference type="NCBI Taxonomy" id="585054"/>
    <lineage>
        <taxon>Bacteria</taxon>
        <taxon>Pseudomonadati</taxon>
        <taxon>Pseudomonadota</taxon>
        <taxon>Gammaproteobacteria</taxon>
        <taxon>Enterobacterales</taxon>
        <taxon>Enterobacteriaceae</taxon>
        <taxon>Escherichia</taxon>
    </lineage>
</organism>
<keyword evidence="1 2" id="KW-0560">Oxidoreductase</keyword>
<dbReference type="KEGG" id="efe:EFER_3014"/>
<dbReference type="EMBL" id="CU928158">
    <property type="protein sequence ID" value="CAQ90507.1"/>
    <property type="molecule type" value="Genomic_DNA"/>
</dbReference>
<dbReference type="AlphaFoldDB" id="B7LQE7"/>
<dbReference type="InterPro" id="IPR010187">
    <property type="entry name" value="Various_sel_PB"/>
</dbReference>
<evidence type="ECO:0000313" key="2">
    <source>
        <dbReference type="EMBL" id="CAQ90507.1"/>
    </source>
</evidence>
<sequence>MSLRILHYLNQFFGQKGGEEAAGCPPEIHIGPIGVGLQLEKLLAGEGNIIATIICGDSYFNENADLCKEYVRNVLNVHQPDMVVTGPAFNAGRYGMACGTVAQVAAEMGIPVISGIYPENPGYELYRPWMYAVETGNSAASMRTALPAMAALIKRFIATGGNPGLPEEAGYLPRGVRINHFESDVGAVRAVRMLMQKMKGEPFKTEYPMPAFDRVDPQPPVIDLSTATIALVTSGGVVPKGNPDHIESSSASRFGEYAIDDLAALSSGTHQTAHGGYDPVACNDDPNRVLPVDALRELEKEGKIGKLFSHYYSTVGNGTSVANARKYGADIAMKLQKAGVSAAILTST</sequence>
<dbReference type="Proteomes" id="UP000000745">
    <property type="component" value="Chromosome"/>
</dbReference>
<dbReference type="HOGENOM" id="CLU_053106_0_0_6"/>
<accession>B7LQE7</accession>
<evidence type="ECO:0000256" key="1">
    <source>
        <dbReference type="ARBA" id="ARBA00023002"/>
    </source>
</evidence>
<name>B7LQE7_ESCF3</name>
<reference evidence="3" key="1">
    <citation type="journal article" date="2009" name="PLoS Genet.">
        <title>Organised genome dynamics in the Escherichia coli species results in highly diverse adaptive paths.</title>
        <authorList>
            <person name="Touchon M."/>
            <person name="Hoede C."/>
            <person name="Tenaillon O."/>
            <person name="Barbe V."/>
            <person name="Baeriswyl S."/>
            <person name="Bidet P."/>
            <person name="Bingen E."/>
            <person name="Bonacorsi S."/>
            <person name="Bouchier C."/>
            <person name="Bouvet O."/>
            <person name="Calteau A."/>
            <person name="Chiapello H."/>
            <person name="Clermont O."/>
            <person name="Cruveiller S."/>
            <person name="Danchin A."/>
            <person name="Diard M."/>
            <person name="Dossat C."/>
            <person name="Karoui M.E."/>
            <person name="Frapy E."/>
            <person name="Garry L."/>
            <person name="Ghigo J.M."/>
            <person name="Gilles A.M."/>
            <person name="Johnson J."/>
            <person name="Le Bouguenec C."/>
            <person name="Lescat M."/>
            <person name="Mangenot S."/>
            <person name="Martinez-Jehanne V."/>
            <person name="Matic I."/>
            <person name="Nassif X."/>
            <person name="Oztas S."/>
            <person name="Petit M.A."/>
            <person name="Pichon C."/>
            <person name="Rouy Z."/>
            <person name="Ruf C.S."/>
            <person name="Schneider D."/>
            <person name="Tourret J."/>
            <person name="Vacherie B."/>
            <person name="Vallenet D."/>
            <person name="Medigue C."/>
            <person name="Rocha E.P.C."/>
            <person name="Denamur E."/>
        </authorList>
    </citation>
    <scope>NUCLEOTIDE SEQUENCE [LARGE SCALE GENOMIC DNA]</scope>
    <source>
        <strain evidence="3">ATCC 35469 / DSM 13698 / BCRC 15582 / CCUG 18766 / IAM 14443 / JCM 21226 / LMG 7866 / NBRC 102419 / NCTC 12128 / CDC 0568-73</strain>
    </source>
</reference>
<protein>
    <submittedName>
        <fullName evidence="2">Glycine reductase complex component B gamma subunit (Selenoprotein PB gamma)</fullName>
        <ecNumber evidence="2">1.21.4.2</ecNumber>
    </submittedName>
</protein>
<dbReference type="EC" id="1.21.4.2" evidence="2"/>
<proteinExistence type="predicted"/>